<dbReference type="VEuPathDB" id="MicrosporidiaDB:CWI38_0522p0030"/>
<organism evidence="1 2">
    <name type="scientific">Hamiltosporidium tvaerminnensis</name>
    <dbReference type="NCBI Taxonomy" id="1176355"/>
    <lineage>
        <taxon>Eukaryota</taxon>
        <taxon>Fungi</taxon>
        <taxon>Fungi incertae sedis</taxon>
        <taxon>Microsporidia</taxon>
        <taxon>Dubosqiidae</taxon>
        <taxon>Hamiltosporidium</taxon>
    </lineage>
</organism>
<gene>
    <name evidence="1" type="ORF">CWI38_0522p0030</name>
</gene>
<comment type="caution">
    <text evidence="1">The sequence shown here is derived from an EMBL/GenBank/DDBJ whole genome shotgun (WGS) entry which is preliminary data.</text>
</comment>
<proteinExistence type="predicted"/>
<name>A0A4Q9LWL4_9MICR</name>
<keyword evidence="2" id="KW-1185">Reference proteome</keyword>
<accession>A0A4Q9LWL4</accession>
<evidence type="ECO:0000313" key="1">
    <source>
        <dbReference type="EMBL" id="TBU13128.1"/>
    </source>
</evidence>
<sequence>MTMNENGNLLEINNQLKNINKDNETYGKLIKVKEKILKCYLMHLIVGLEDRELVTDEIFKLNAILQKICILEKKAEKIESEKCEESRENIENKKRICSQEIIKNKSVNSKREKKRKNPKIKSKINAEALFKKTKIEVDKNIDTVQFEIISYVMTWNSILRKYSKRYIKRAQIPMNLEAYIHSIRLKNRDQMPKRAPTCLITRAEMHEEPTRPFKQANREEDAETMVVKEVGENA</sequence>
<dbReference type="EMBL" id="PITK01000522">
    <property type="protein sequence ID" value="TBU13128.1"/>
    <property type="molecule type" value="Genomic_DNA"/>
</dbReference>
<protein>
    <submittedName>
        <fullName evidence="1">Uncharacterized protein</fullName>
    </submittedName>
</protein>
<evidence type="ECO:0000313" key="2">
    <source>
        <dbReference type="Proteomes" id="UP000292282"/>
    </source>
</evidence>
<dbReference type="AlphaFoldDB" id="A0A4Q9LWL4"/>
<reference evidence="1 2" key="1">
    <citation type="submission" date="2017-12" db="EMBL/GenBank/DDBJ databases">
        <authorList>
            <person name="Pombert J.-F."/>
            <person name="Haag K.L."/>
            <person name="Ebert D."/>
        </authorList>
    </citation>
    <scope>NUCLEOTIDE SEQUENCE [LARGE SCALE GENOMIC DNA]</scope>
    <source>
        <strain evidence="1">IL-G-3</strain>
    </source>
</reference>
<dbReference type="Proteomes" id="UP000292282">
    <property type="component" value="Unassembled WGS sequence"/>
</dbReference>